<comment type="caution">
    <text evidence="4">The sequence shown here is derived from an EMBL/GenBank/DDBJ whole genome shotgun (WGS) entry which is preliminary data.</text>
</comment>
<dbReference type="Pfam" id="PF14478">
    <property type="entry name" value="DUF4430"/>
    <property type="match status" value="1"/>
</dbReference>
<dbReference type="PROSITE" id="PS51257">
    <property type="entry name" value="PROKAR_LIPOPROTEIN"/>
    <property type="match status" value="1"/>
</dbReference>
<feature type="compositionally biased region" description="Basic and acidic residues" evidence="1">
    <location>
        <begin position="88"/>
        <end position="101"/>
    </location>
</feature>
<evidence type="ECO:0000313" key="6">
    <source>
        <dbReference type="Proteomes" id="UP000254330"/>
    </source>
</evidence>
<dbReference type="EMBL" id="SNZG01000007">
    <property type="protein sequence ID" value="TDR40942.1"/>
    <property type="molecule type" value="Genomic_DNA"/>
</dbReference>
<reference evidence="5 7" key="2">
    <citation type="submission" date="2019-03" db="EMBL/GenBank/DDBJ databases">
        <title>Genomic Encyclopedia of Type Strains, Phase IV (KMG-IV): sequencing the most valuable type-strain genomes for metagenomic binning, comparative biology and taxonomic classification.</title>
        <authorList>
            <person name="Goeker M."/>
        </authorList>
    </citation>
    <scope>NUCLEOTIDE SEQUENCE [LARGE SCALE GENOMIC DNA]</scope>
    <source>
        <strain evidence="5 7">DSM 20580</strain>
    </source>
</reference>
<feature type="compositionally biased region" description="Polar residues" evidence="1">
    <location>
        <begin position="107"/>
        <end position="116"/>
    </location>
</feature>
<sequence>MWKMKAIVTTLLLSTFLTACNIQTVQQYEDERDEKSAKVVEAEPKSEKKESEKATASKEKPDEKKPTVKNEINKTTTTEKPVATQPESVEKETVAQKEPVKEAIPSKNETQKPNNIQKPVKQEKPVEKPVKPSKPVQTKPNKEPAKPNHSNNTKPPVSKPKPVPPKPVEKPAKKEYAMVSIGMKVLLKPENYEKLPKALQNPKYVPENGVIVSGAKVEIEKGDTAWDAISQLRAKYGIHMDYVNNPLYGIYIKGINHVYEFDAGEMSGWLYTVNGVKAPVGVGTYKLKDGDSISLQYTTNGGTDLGW</sequence>
<accession>A0A8B4QAQ2</accession>
<protein>
    <submittedName>
        <fullName evidence="5">Uncharacterized protein DUF4430</fullName>
    </submittedName>
</protein>
<evidence type="ECO:0000256" key="1">
    <source>
        <dbReference type="SAM" id="MobiDB-lite"/>
    </source>
</evidence>
<feature type="compositionally biased region" description="Basic and acidic residues" evidence="1">
    <location>
        <begin position="33"/>
        <end position="72"/>
    </location>
</feature>
<proteinExistence type="predicted"/>
<dbReference type="RefSeq" id="WP_166636073.1">
    <property type="nucleotide sequence ID" value="NZ_BJUE01000008.1"/>
</dbReference>
<dbReference type="InterPro" id="IPR027954">
    <property type="entry name" value="Transcobalamin-like_C"/>
</dbReference>
<dbReference type="Gene3D" id="2.170.130.30">
    <property type="match status" value="1"/>
</dbReference>
<dbReference type="AlphaFoldDB" id="A0A8B4QAQ2"/>
<keyword evidence="7" id="KW-1185">Reference proteome</keyword>
<feature type="chain" id="PRO_5038384869" evidence="2">
    <location>
        <begin position="20"/>
        <end position="307"/>
    </location>
</feature>
<dbReference type="Proteomes" id="UP000294641">
    <property type="component" value="Unassembled WGS sequence"/>
</dbReference>
<evidence type="ECO:0000313" key="4">
    <source>
        <dbReference type="EMBL" id="STX09774.1"/>
    </source>
</evidence>
<evidence type="ECO:0000313" key="5">
    <source>
        <dbReference type="EMBL" id="TDR40942.1"/>
    </source>
</evidence>
<keyword evidence="2" id="KW-0732">Signal</keyword>
<feature type="compositionally biased region" description="Pro residues" evidence="1">
    <location>
        <begin position="157"/>
        <end position="166"/>
    </location>
</feature>
<reference evidence="4 6" key="1">
    <citation type="submission" date="2018-06" db="EMBL/GenBank/DDBJ databases">
        <authorList>
            <consortium name="Pathogen Informatics"/>
            <person name="Doyle S."/>
        </authorList>
    </citation>
    <scope>NUCLEOTIDE SEQUENCE [LARGE SCALE GENOMIC DNA]</scope>
    <source>
        <strain evidence="4 6">NCTC10597</strain>
    </source>
</reference>
<feature type="signal peptide" evidence="2">
    <location>
        <begin position="1"/>
        <end position="19"/>
    </location>
</feature>
<dbReference type="EMBL" id="UGNP01000001">
    <property type="protein sequence ID" value="STX09774.1"/>
    <property type="molecule type" value="Genomic_DNA"/>
</dbReference>
<evidence type="ECO:0000313" key="7">
    <source>
        <dbReference type="Proteomes" id="UP000294641"/>
    </source>
</evidence>
<feature type="domain" description="Transcobalamin-like C-terminal" evidence="3">
    <location>
        <begin position="222"/>
        <end position="298"/>
    </location>
</feature>
<gene>
    <name evidence="5" type="ORF">DFR61_10757</name>
    <name evidence="4" type="ORF">NCTC10597_01471</name>
</gene>
<feature type="compositionally biased region" description="Basic and acidic residues" evidence="1">
    <location>
        <begin position="120"/>
        <end position="130"/>
    </location>
</feature>
<evidence type="ECO:0000259" key="3">
    <source>
        <dbReference type="Pfam" id="PF14478"/>
    </source>
</evidence>
<dbReference type="Proteomes" id="UP000254330">
    <property type="component" value="Unassembled WGS sequence"/>
</dbReference>
<organism evidence="4 6">
    <name type="scientific">Kurthia zopfii</name>
    <dbReference type="NCBI Taxonomy" id="1650"/>
    <lineage>
        <taxon>Bacteria</taxon>
        <taxon>Bacillati</taxon>
        <taxon>Bacillota</taxon>
        <taxon>Bacilli</taxon>
        <taxon>Bacillales</taxon>
        <taxon>Caryophanaceae</taxon>
        <taxon>Kurthia</taxon>
    </lineage>
</organism>
<feature type="region of interest" description="Disordered" evidence="1">
    <location>
        <begin position="28"/>
        <end position="171"/>
    </location>
</feature>
<evidence type="ECO:0000256" key="2">
    <source>
        <dbReference type="SAM" id="SignalP"/>
    </source>
</evidence>
<name>A0A8B4QAQ2_9BACL</name>